<sequence length="78" mass="9008">MSELRKEVTEEEVKQIALQHIAQNPSNTFNYHFMSINKSINRYPCWSVIFETRTFNGDLVDGPLVLGIDEYGEIIFIG</sequence>
<dbReference type="HOGENOM" id="CLU_2618663_0_0_9"/>
<name>A0A0F7CGY3_PAEDU</name>
<accession>A0A0F7CGY3</accession>
<dbReference type="EMBL" id="CP011114">
    <property type="protein sequence ID" value="AKG33931.1"/>
    <property type="molecule type" value="Genomic_DNA"/>
</dbReference>
<dbReference type="OrthoDB" id="2650420at2"/>
<dbReference type="PATRIC" id="fig|1333534.5.peg.984"/>
<reference evidence="1 2" key="2">
    <citation type="journal article" date="2016" name="Genome Announc.">
        <title>Genome Sequence of a Gram-Positive Diazotroph, Paenibacillus durus Type Strain ATCC 35681.</title>
        <authorList>
            <person name="Halim M.A."/>
            <person name="Rahman A.Y."/>
            <person name="Sim K.S."/>
            <person name="Yam H.C."/>
            <person name="Rahim A.A."/>
            <person name="Ghazali A.H."/>
            <person name="Najimudin N."/>
        </authorList>
    </citation>
    <scope>NUCLEOTIDE SEQUENCE [LARGE SCALE GENOMIC DNA]</scope>
    <source>
        <strain evidence="1 2">ATCC 35681</strain>
    </source>
</reference>
<dbReference type="RefSeq" id="WP_025697166.1">
    <property type="nucleotide sequence ID" value="NZ_ASQQ01000495.1"/>
</dbReference>
<dbReference type="Proteomes" id="UP000034189">
    <property type="component" value="Chromosome"/>
</dbReference>
<gene>
    <name evidence="1" type="ORF">VK70_04495</name>
</gene>
<evidence type="ECO:0008006" key="3">
    <source>
        <dbReference type="Google" id="ProtNLM"/>
    </source>
</evidence>
<protein>
    <recommendedName>
        <fullName evidence="3">PepSY domain-containing protein</fullName>
    </recommendedName>
</protein>
<evidence type="ECO:0000313" key="1">
    <source>
        <dbReference type="EMBL" id="AKG33931.1"/>
    </source>
</evidence>
<dbReference type="AlphaFoldDB" id="A0A0F7CGY3"/>
<dbReference type="SMR" id="A0A0F7CGY3"/>
<organism evidence="1 2">
    <name type="scientific">Paenibacillus durus ATCC 35681</name>
    <dbReference type="NCBI Taxonomy" id="1333534"/>
    <lineage>
        <taxon>Bacteria</taxon>
        <taxon>Bacillati</taxon>
        <taxon>Bacillota</taxon>
        <taxon>Bacilli</taxon>
        <taxon>Bacillales</taxon>
        <taxon>Paenibacillaceae</taxon>
        <taxon>Paenibacillus</taxon>
    </lineage>
</organism>
<evidence type="ECO:0000313" key="2">
    <source>
        <dbReference type="Proteomes" id="UP000034189"/>
    </source>
</evidence>
<proteinExistence type="predicted"/>
<reference evidence="1 2" key="1">
    <citation type="submission" date="2015-03" db="EMBL/GenBank/DDBJ databases">
        <authorList>
            <person name="Abdul Halim M."/>
        </authorList>
    </citation>
    <scope>NUCLEOTIDE SEQUENCE [LARGE SCALE GENOMIC DNA]</scope>
    <source>
        <strain evidence="1 2">ATCC 35681</strain>
    </source>
</reference>